<feature type="domain" description="YqcC-like" evidence="1">
    <location>
        <begin position="9"/>
        <end position="105"/>
    </location>
</feature>
<reference evidence="3" key="1">
    <citation type="journal article" date="2019" name="Int. J. Syst. Evol. Microbiol.">
        <title>The Global Catalogue of Microorganisms (GCM) 10K type strain sequencing project: providing services to taxonomists for standard genome sequencing and annotation.</title>
        <authorList>
            <consortium name="The Broad Institute Genomics Platform"/>
            <consortium name="The Broad Institute Genome Sequencing Center for Infectious Disease"/>
            <person name="Wu L."/>
            <person name="Ma J."/>
        </authorList>
    </citation>
    <scope>NUCLEOTIDE SEQUENCE [LARGE SCALE GENOMIC DNA]</scope>
    <source>
        <strain evidence="3">KCTC 42730</strain>
    </source>
</reference>
<dbReference type="SUPFAM" id="SSF158452">
    <property type="entry name" value="YqcC-like"/>
    <property type="match status" value="1"/>
</dbReference>
<dbReference type="EMBL" id="JBHRSD010000007">
    <property type="protein sequence ID" value="MFC3031665.1"/>
    <property type="molecule type" value="Genomic_DNA"/>
</dbReference>
<dbReference type="Proteomes" id="UP001595453">
    <property type="component" value="Unassembled WGS sequence"/>
</dbReference>
<accession>A0ABV7CGB8</accession>
<dbReference type="InterPro" id="IPR023376">
    <property type="entry name" value="YqcC-like_dom"/>
</dbReference>
<proteinExistence type="predicted"/>
<gene>
    <name evidence="2" type="ORF">ACFOEE_03920</name>
</gene>
<sequence>MNNELFYLQVQTRLDELAEALLQAGLYAEQAPDAAAFASTAPFCCDTMSFPNWLQFVLLPKLGEMVKTRAALPHNLVLLPMLEMTVPASSQTARLYAAIAELDSLFQV</sequence>
<evidence type="ECO:0000313" key="3">
    <source>
        <dbReference type="Proteomes" id="UP001595453"/>
    </source>
</evidence>
<dbReference type="InterPro" id="IPR007384">
    <property type="entry name" value="UCP006257"/>
</dbReference>
<dbReference type="PANTHER" id="PTHR39586:SF1">
    <property type="entry name" value="CYTOPLASMIC PROTEIN"/>
    <property type="match status" value="1"/>
</dbReference>
<protein>
    <submittedName>
        <fullName evidence="2">YqcC family protein</fullName>
    </submittedName>
</protein>
<keyword evidence="3" id="KW-1185">Reference proteome</keyword>
<dbReference type="RefSeq" id="WP_377121132.1">
    <property type="nucleotide sequence ID" value="NZ_JBHRSD010000007.1"/>
</dbReference>
<evidence type="ECO:0000259" key="1">
    <source>
        <dbReference type="Pfam" id="PF04287"/>
    </source>
</evidence>
<name>A0ABV7CGB8_9GAMM</name>
<evidence type="ECO:0000313" key="2">
    <source>
        <dbReference type="EMBL" id="MFC3031665.1"/>
    </source>
</evidence>
<dbReference type="InterPro" id="IPR036814">
    <property type="entry name" value="YqcC-like_sf"/>
</dbReference>
<dbReference type="Pfam" id="PF04287">
    <property type="entry name" value="DUF446"/>
    <property type="match status" value="1"/>
</dbReference>
<comment type="caution">
    <text evidence="2">The sequence shown here is derived from an EMBL/GenBank/DDBJ whole genome shotgun (WGS) entry which is preliminary data.</text>
</comment>
<dbReference type="Gene3D" id="1.20.1440.40">
    <property type="entry name" value="YqcC-like"/>
    <property type="match status" value="1"/>
</dbReference>
<organism evidence="2 3">
    <name type="scientific">Pseudoalteromonas fenneropenaei</name>
    <dbReference type="NCBI Taxonomy" id="1737459"/>
    <lineage>
        <taxon>Bacteria</taxon>
        <taxon>Pseudomonadati</taxon>
        <taxon>Pseudomonadota</taxon>
        <taxon>Gammaproteobacteria</taxon>
        <taxon>Alteromonadales</taxon>
        <taxon>Pseudoalteromonadaceae</taxon>
        <taxon>Pseudoalteromonas</taxon>
    </lineage>
</organism>
<dbReference type="PANTHER" id="PTHR39586">
    <property type="entry name" value="CYTOPLASMIC PROTEIN-RELATED"/>
    <property type="match status" value="1"/>
</dbReference>